<dbReference type="AlphaFoldDB" id="A0A0E9QHD8"/>
<dbReference type="EMBL" id="GBXM01092306">
    <property type="protein sequence ID" value="JAH16271.1"/>
    <property type="molecule type" value="Transcribed_RNA"/>
</dbReference>
<sequence>MNQTKKVYLNILYFPCFRKTLDSFNTISGRSIIN</sequence>
<reference evidence="1" key="2">
    <citation type="journal article" date="2015" name="Fish Shellfish Immunol.">
        <title>Early steps in the European eel (Anguilla anguilla)-Vibrio vulnificus interaction in the gills: Role of the RtxA13 toxin.</title>
        <authorList>
            <person name="Callol A."/>
            <person name="Pajuelo D."/>
            <person name="Ebbesson L."/>
            <person name="Teles M."/>
            <person name="MacKenzie S."/>
            <person name="Amaro C."/>
        </authorList>
    </citation>
    <scope>NUCLEOTIDE SEQUENCE</scope>
</reference>
<reference evidence="1" key="1">
    <citation type="submission" date="2014-11" db="EMBL/GenBank/DDBJ databases">
        <authorList>
            <person name="Amaro Gonzalez C."/>
        </authorList>
    </citation>
    <scope>NUCLEOTIDE SEQUENCE</scope>
</reference>
<accession>A0A0E9QHD8</accession>
<organism evidence="1">
    <name type="scientific">Anguilla anguilla</name>
    <name type="common">European freshwater eel</name>
    <name type="synonym">Muraena anguilla</name>
    <dbReference type="NCBI Taxonomy" id="7936"/>
    <lineage>
        <taxon>Eukaryota</taxon>
        <taxon>Metazoa</taxon>
        <taxon>Chordata</taxon>
        <taxon>Craniata</taxon>
        <taxon>Vertebrata</taxon>
        <taxon>Euteleostomi</taxon>
        <taxon>Actinopterygii</taxon>
        <taxon>Neopterygii</taxon>
        <taxon>Teleostei</taxon>
        <taxon>Anguilliformes</taxon>
        <taxon>Anguillidae</taxon>
        <taxon>Anguilla</taxon>
    </lineage>
</organism>
<protein>
    <submittedName>
        <fullName evidence="1">Uncharacterized protein</fullName>
    </submittedName>
</protein>
<proteinExistence type="predicted"/>
<name>A0A0E9QHD8_ANGAN</name>
<evidence type="ECO:0000313" key="1">
    <source>
        <dbReference type="EMBL" id="JAH16271.1"/>
    </source>
</evidence>